<dbReference type="InterPro" id="IPR046357">
    <property type="entry name" value="PPIase_dom_sf"/>
</dbReference>
<comment type="caution">
    <text evidence="13">The sequence shown here is derived from an EMBL/GenBank/DDBJ whole genome shotgun (WGS) entry which is preliminary data.</text>
</comment>
<evidence type="ECO:0000256" key="4">
    <source>
        <dbReference type="ARBA" id="ARBA00022475"/>
    </source>
</evidence>
<dbReference type="AlphaFoldDB" id="A0A6N7XNI2"/>
<dbReference type="EMBL" id="VUNQ01000053">
    <property type="protein sequence ID" value="MSU03066.1"/>
    <property type="molecule type" value="Genomic_DNA"/>
</dbReference>
<name>A0A6N7XNI2_9FIRM</name>
<keyword evidence="4 11" id="KW-1003">Cell membrane</keyword>
<keyword evidence="10 11" id="KW-0449">Lipoprotein</keyword>
<dbReference type="GO" id="GO:0003755">
    <property type="term" value="F:peptidyl-prolyl cis-trans isomerase activity"/>
    <property type="evidence" value="ECO:0007669"/>
    <property type="project" value="UniProtKB-UniRule"/>
</dbReference>
<keyword evidence="9 11" id="KW-0413">Isomerase</keyword>
<dbReference type="Pfam" id="PF13624">
    <property type="entry name" value="SurA_N_3"/>
    <property type="match status" value="1"/>
</dbReference>
<dbReference type="Pfam" id="PF13616">
    <property type="entry name" value="Rotamase_3"/>
    <property type="match status" value="1"/>
</dbReference>
<comment type="similarity">
    <text evidence="3 11">Belongs to the PrsA family.</text>
</comment>
<dbReference type="PANTHER" id="PTHR47245">
    <property type="entry name" value="PEPTIDYLPROLYL ISOMERASE"/>
    <property type="match status" value="1"/>
</dbReference>
<dbReference type="SUPFAM" id="SSF54534">
    <property type="entry name" value="FKBP-like"/>
    <property type="match status" value="1"/>
</dbReference>
<dbReference type="InterPro" id="IPR027304">
    <property type="entry name" value="Trigger_fact/SurA_dom_sf"/>
</dbReference>
<evidence type="ECO:0000313" key="14">
    <source>
        <dbReference type="Proteomes" id="UP000469523"/>
    </source>
</evidence>
<protein>
    <recommendedName>
        <fullName evidence="11">Foldase protein PrsA</fullName>
        <ecNumber evidence="11">5.2.1.8</ecNumber>
    </recommendedName>
</protein>
<sequence length="297" mass="33988">MNKLRSKGNKYIILTIIMALVLGVTGCTSGEKEIVAKVNDQTITKDDLYNIMVEQYGTQAIEYLISEKIIKSEIEKEKIEIDDAEVEAELSVVKNYYGSEDAFNQAIGEYGFDMEDIKNDIIMNLQIKKLMEGKVTVTDEDIDNYFKENKETFNQEEQVKASHILVETEETAKEVKEKLSAGEDFAKLAKEYSTDEGTKEQGGDLGYFGKGQMVEEFENTAFALKIGEISNPVKSKFGYHIIKLEDKQEAKAANLEDSKDEIKDILLEEKLPQVYQEWYAEKYKEYNIENYLVETDK</sequence>
<evidence type="ECO:0000259" key="12">
    <source>
        <dbReference type="PROSITE" id="PS50198"/>
    </source>
</evidence>
<dbReference type="GO" id="GO:0006457">
    <property type="term" value="P:protein folding"/>
    <property type="evidence" value="ECO:0007669"/>
    <property type="project" value="UniProtKB-UniRule"/>
</dbReference>
<keyword evidence="14" id="KW-1185">Reference proteome</keyword>
<evidence type="ECO:0000313" key="13">
    <source>
        <dbReference type="EMBL" id="MSU03066.1"/>
    </source>
</evidence>
<keyword evidence="7 11" id="KW-0472">Membrane</keyword>
<evidence type="ECO:0000256" key="11">
    <source>
        <dbReference type="HAMAP-Rule" id="MF_01145"/>
    </source>
</evidence>
<accession>A0A6N7XNI2</accession>
<dbReference type="PROSITE" id="PS50198">
    <property type="entry name" value="PPIC_PPIASE_2"/>
    <property type="match status" value="1"/>
</dbReference>
<evidence type="ECO:0000256" key="6">
    <source>
        <dbReference type="ARBA" id="ARBA00023110"/>
    </source>
</evidence>
<dbReference type="PANTHER" id="PTHR47245:SF1">
    <property type="entry name" value="FOLDASE PROTEIN PRSA"/>
    <property type="match status" value="1"/>
</dbReference>
<evidence type="ECO:0000256" key="3">
    <source>
        <dbReference type="ARBA" id="ARBA00006071"/>
    </source>
</evidence>
<dbReference type="Gene3D" id="1.10.4030.10">
    <property type="entry name" value="Porin chaperone SurA, peptide-binding domain"/>
    <property type="match status" value="1"/>
</dbReference>
<dbReference type="SUPFAM" id="SSF109998">
    <property type="entry name" value="Triger factor/SurA peptide-binding domain-like"/>
    <property type="match status" value="1"/>
</dbReference>
<dbReference type="PROSITE" id="PS51257">
    <property type="entry name" value="PROKAR_LIPOPROTEIN"/>
    <property type="match status" value="1"/>
</dbReference>
<keyword evidence="6 11" id="KW-0697">Rotamase</keyword>
<dbReference type="InterPro" id="IPR000297">
    <property type="entry name" value="PPIase_PpiC"/>
</dbReference>
<gene>
    <name evidence="11" type="primary">prsA</name>
    <name evidence="13" type="ORF">FYJ83_16515</name>
</gene>
<comment type="subcellular location">
    <subcellularLocation>
        <location evidence="2 11">Cell membrane</location>
        <topology evidence="2 11">Lipid-anchor</topology>
    </subcellularLocation>
</comment>
<dbReference type="InterPro" id="IPR023058">
    <property type="entry name" value="PPIase_PpiC_CS"/>
</dbReference>
<dbReference type="Gene3D" id="3.10.50.40">
    <property type="match status" value="1"/>
</dbReference>
<evidence type="ECO:0000256" key="1">
    <source>
        <dbReference type="ARBA" id="ARBA00000971"/>
    </source>
</evidence>
<dbReference type="RefSeq" id="WP_154442495.1">
    <property type="nucleotide sequence ID" value="NZ_JAHLPJ010000001.1"/>
</dbReference>
<dbReference type="GO" id="GO:0005886">
    <property type="term" value="C:plasma membrane"/>
    <property type="evidence" value="ECO:0007669"/>
    <property type="project" value="UniProtKB-SubCell"/>
</dbReference>
<keyword evidence="5 11" id="KW-0732">Signal</keyword>
<evidence type="ECO:0000256" key="5">
    <source>
        <dbReference type="ARBA" id="ARBA00022729"/>
    </source>
</evidence>
<organism evidence="13 14">
    <name type="scientific">Tissierella pigra</name>
    <dbReference type="NCBI Taxonomy" id="2607614"/>
    <lineage>
        <taxon>Bacteria</taxon>
        <taxon>Bacillati</taxon>
        <taxon>Bacillota</taxon>
        <taxon>Tissierellia</taxon>
        <taxon>Tissierellales</taxon>
        <taxon>Tissierellaceae</taxon>
        <taxon>Tissierella</taxon>
    </lineage>
</organism>
<evidence type="ECO:0000256" key="8">
    <source>
        <dbReference type="ARBA" id="ARBA00023139"/>
    </source>
</evidence>
<proteinExistence type="inferred from homology"/>
<evidence type="ECO:0000256" key="7">
    <source>
        <dbReference type="ARBA" id="ARBA00023136"/>
    </source>
</evidence>
<keyword evidence="8 11" id="KW-0564">Palmitate</keyword>
<dbReference type="PROSITE" id="PS01096">
    <property type="entry name" value="PPIC_PPIASE_1"/>
    <property type="match status" value="1"/>
</dbReference>
<dbReference type="EC" id="5.2.1.8" evidence="11"/>
<reference evidence="13 14" key="1">
    <citation type="submission" date="2019-09" db="EMBL/GenBank/DDBJ databases">
        <title>In-depth cultivation of the pig gut microbiome towards novel bacterial diversity and tailored functional studies.</title>
        <authorList>
            <person name="Wylensek D."/>
            <person name="Hitch T.C.A."/>
            <person name="Clavel T."/>
        </authorList>
    </citation>
    <scope>NUCLEOTIDE SEQUENCE [LARGE SCALE GENOMIC DNA]</scope>
    <source>
        <strain evidence="13 14">WCA3-693-APC-4?</strain>
    </source>
</reference>
<feature type="domain" description="PpiC" evidence="12">
    <location>
        <begin position="156"/>
        <end position="246"/>
    </location>
</feature>
<evidence type="ECO:0000256" key="2">
    <source>
        <dbReference type="ARBA" id="ARBA00004193"/>
    </source>
</evidence>
<dbReference type="InterPro" id="IPR050245">
    <property type="entry name" value="PrsA_foldase"/>
</dbReference>
<dbReference type="InterPro" id="IPR023059">
    <property type="entry name" value="Foldase_PrsA"/>
</dbReference>
<dbReference type="HAMAP" id="MF_01145">
    <property type="entry name" value="Foldase_PrsA"/>
    <property type="match status" value="1"/>
</dbReference>
<dbReference type="Proteomes" id="UP000469523">
    <property type="component" value="Unassembled WGS sequence"/>
</dbReference>
<evidence type="ECO:0000256" key="10">
    <source>
        <dbReference type="ARBA" id="ARBA00023288"/>
    </source>
</evidence>
<comment type="catalytic activity">
    <reaction evidence="1 11">
        <text>[protein]-peptidylproline (omega=180) = [protein]-peptidylproline (omega=0)</text>
        <dbReference type="Rhea" id="RHEA:16237"/>
        <dbReference type="Rhea" id="RHEA-COMP:10747"/>
        <dbReference type="Rhea" id="RHEA-COMP:10748"/>
        <dbReference type="ChEBI" id="CHEBI:83833"/>
        <dbReference type="ChEBI" id="CHEBI:83834"/>
        <dbReference type="EC" id="5.2.1.8"/>
    </reaction>
</comment>
<comment type="function">
    <text evidence="11">Plays a major role in protein secretion by helping the post-translocational extracellular folding of several secreted proteins.</text>
</comment>
<evidence type="ECO:0000256" key="9">
    <source>
        <dbReference type="ARBA" id="ARBA00023235"/>
    </source>
</evidence>